<keyword evidence="2" id="KW-0521">NADP</keyword>
<dbReference type="SUPFAM" id="SSF51735">
    <property type="entry name" value="NAD(P)-binding Rossmann-fold domains"/>
    <property type="match status" value="1"/>
</dbReference>
<dbReference type="PANTHER" id="PTHR43544">
    <property type="entry name" value="SHORT-CHAIN DEHYDROGENASE/REDUCTASE"/>
    <property type="match status" value="1"/>
</dbReference>
<name>A0ABR4H7Y2_9EURO</name>
<dbReference type="Pfam" id="PF00106">
    <property type="entry name" value="adh_short"/>
    <property type="match status" value="1"/>
</dbReference>
<evidence type="ECO:0000256" key="1">
    <source>
        <dbReference type="ARBA" id="ARBA00006484"/>
    </source>
</evidence>
<dbReference type="InterPro" id="IPR036291">
    <property type="entry name" value="NAD(P)-bd_dom_sf"/>
</dbReference>
<dbReference type="PANTHER" id="PTHR43544:SF7">
    <property type="entry name" value="NADB-LER2"/>
    <property type="match status" value="1"/>
</dbReference>
<keyword evidence="5" id="KW-1185">Reference proteome</keyword>
<evidence type="ECO:0000313" key="4">
    <source>
        <dbReference type="EMBL" id="KAL2810942.1"/>
    </source>
</evidence>
<comment type="caution">
    <text evidence="4">The sequence shown here is derived from an EMBL/GenBank/DDBJ whole genome shotgun (WGS) entry which is preliminary data.</text>
</comment>
<accession>A0ABR4H7Y2</accession>
<dbReference type="InterPro" id="IPR002347">
    <property type="entry name" value="SDR_fam"/>
</dbReference>
<evidence type="ECO:0000256" key="2">
    <source>
        <dbReference type="ARBA" id="ARBA00022857"/>
    </source>
</evidence>
<dbReference type="PRINTS" id="PR00081">
    <property type="entry name" value="GDHRDH"/>
</dbReference>
<gene>
    <name evidence="4" type="ORF">BJX63DRAFT_400485</name>
</gene>
<dbReference type="Proteomes" id="UP001610334">
    <property type="component" value="Unassembled WGS sequence"/>
</dbReference>
<organism evidence="4 5">
    <name type="scientific">Aspergillus granulosus</name>
    <dbReference type="NCBI Taxonomy" id="176169"/>
    <lineage>
        <taxon>Eukaryota</taxon>
        <taxon>Fungi</taxon>
        <taxon>Dikarya</taxon>
        <taxon>Ascomycota</taxon>
        <taxon>Pezizomycotina</taxon>
        <taxon>Eurotiomycetes</taxon>
        <taxon>Eurotiomycetidae</taxon>
        <taxon>Eurotiales</taxon>
        <taxon>Aspergillaceae</taxon>
        <taxon>Aspergillus</taxon>
        <taxon>Aspergillus subgen. Nidulantes</taxon>
    </lineage>
</organism>
<keyword evidence="3" id="KW-0560">Oxidoreductase</keyword>
<sequence>MPTQTVIFITGVRQGIGLGLLQAYLARPNHTVIGSVRNPDKNPELESLPKATGSSLLLVTISNTSPTDPGIALQRIQSSGITHIDAFIANAGGSPPVKPLDEVTPEDLTYAFQTNAASALLFFQTFQHLLKAAERPRWISVTSEAGSLGLMGSLKTYIVPAYGASKAALNWFTLAMHHKHPWLTAVALQPGHVKTEPGNWVAREIGLEEAPTTVEESVSKIINVVDTATRETVSGKYIDAITGKELPR</sequence>
<reference evidence="4 5" key="1">
    <citation type="submission" date="2024-07" db="EMBL/GenBank/DDBJ databases">
        <title>Section-level genome sequencing and comparative genomics of Aspergillus sections Usti and Cavernicolus.</title>
        <authorList>
            <consortium name="Lawrence Berkeley National Laboratory"/>
            <person name="Nybo J.L."/>
            <person name="Vesth T.C."/>
            <person name="Theobald S."/>
            <person name="Frisvad J.C."/>
            <person name="Larsen T.O."/>
            <person name="Kjaerboelling I."/>
            <person name="Rothschild-Mancinelli K."/>
            <person name="Lyhne E.K."/>
            <person name="Kogle M.E."/>
            <person name="Barry K."/>
            <person name="Clum A."/>
            <person name="Na H."/>
            <person name="Ledsgaard L."/>
            <person name="Lin J."/>
            <person name="Lipzen A."/>
            <person name="Kuo A."/>
            <person name="Riley R."/>
            <person name="Mondo S."/>
            <person name="Labutti K."/>
            <person name="Haridas S."/>
            <person name="Pangalinan J."/>
            <person name="Salamov A.A."/>
            <person name="Simmons B.A."/>
            <person name="Magnuson J.K."/>
            <person name="Chen J."/>
            <person name="Drula E."/>
            <person name="Henrissat B."/>
            <person name="Wiebenga A."/>
            <person name="Lubbers R.J."/>
            <person name="Gomes A.C."/>
            <person name="Makela M.R."/>
            <person name="Stajich J."/>
            <person name="Grigoriev I.V."/>
            <person name="Mortensen U.H."/>
            <person name="De Vries R.P."/>
            <person name="Baker S.E."/>
            <person name="Andersen M.R."/>
        </authorList>
    </citation>
    <scope>NUCLEOTIDE SEQUENCE [LARGE SCALE GENOMIC DNA]</scope>
    <source>
        <strain evidence="4 5">CBS 588.65</strain>
    </source>
</reference>
<dbReference type="InterPro" id="IPR051468">
    <property type="entry name" value="Fungal_SecMetab_SDRs"/>
</dbReference>
<comment type="similarity">
    <text evidence="1">Belongs to the short-chain dehydrogenases/reductases (SDR) family.</text>
</comment>
<evidence type="ECO:0000256" key="3">
    <source>
        <dbReference type="ARBA" id="ARBA00023002"/>
    </source>
</evidence>
<protein>
    <submittedName>
        <fullName evidence="4">NAD(P)-binding protein</fullName>
    </submittedName>
</protein>
<evidence type="ECO:0000313" key="5">
    <source>
        <dbReference type="Proteomes" id="UP001610334"/>
    </source>
</evidence>
<proteinExistence type="inferred from homology"/>
<dbReference type="Gene3D" id="3.40.50.720">
    <property type="entry name" value="NAD(P)-binding Rossmann-like Domain"/>
    <property type="match status" value="1"/>
</dbReference>
<dbReference type="EMBL" id="JBFXLT010000064">
    <property type="protein sequence ID" value="KAL2810942.1"/>
    <property type="molecule type" value="Genomic_DNA"/>
</dbReference>